<accession>A0A848DD37</accession>
<organism evidence="3 4">
    <name type="scientific">Pseudonocardia bannensis</name>
    <dbReference type="NCBI Taxonomy" id="630973"/>
    <lineage>
        <taxon>Bacteria</taxon>
        <taxon>Bacillati</taxon>
        <taxon>Actinomycetota</taxon>
        <taxon>Actinomycetes</taxon>
        <taxon>Pseudonocardiales</taxon>
        <taxon>Pseudonocardiaceae</taxon>
        <taxon>Pseudonocardia</taxon>
    </lineage>
</organism>
<dbReference type="InterPro" id="IPR048015">
    <property type="entry name" value="NTP-PPase_MazG-like_N"/>
</dbReference>
<dbReference type="GO" id="GO:0046081">
    <property type="term" value="P:dUTP catabolic process"/>
    <property type="evidence" value="ECO:0007669"/>
    <property type="project" value="TreeGrafter"/>
</dbReference>
<evidence type="ECO:0000259" key="2">
    <source>
        <dbReference type="Pfam" id="PF03819"/>
    </source>
</evidence>
<name>A0A848DD37_9PSEU</name>
<dbReference type="GO" id="GO:0006950">
    <property type="term" value="P:response to stress"/>
    <property type="evidence" value="ECO:0007669"/>
    <property type="project" value="UniProtKB-ARBA"/>
</dbReference>
<evidence type="ECO:0000313" key="3">
    <source>
        <dbReference type="EMBL" id="NMH90482.1"/>
    </source>
</evidence>
<protein>
    <submittedName>
        <fullName evidence="3">MazG family protein</fullName>
    </submittedName>
</protein>
<comment type="caution">
    <text evidence="3">The sequence shown here is derived from an EMBL/GenBank/DDBJ whole genome shotgun (WGS) entry which is preliminary data.</text>
</comment>
<dbReference type="GO" id="GO:0046047">
    <property type="term" value="P:TTP catabolic process"/>
    <property type="evidence" value="ECO:0007669"/>
    <property type="project" value="TreeGrafter"/>
</dbReference>
<dbReference type="EMBL" id="JAAXKZ010000005">
    <property type="protein sequence ID" value="NMH90482.1"/>
    <property type="molecule type" value="Genomic_DNA"/>
</dbReference>
<dbReference type="GO" id="GO:0006203">
    <property type="term" value="P:dGTP catabolic process"/>
    <property type="evidence" value="ECO:0007669"/>
    <property type="project" value="TreeGrafter"/>
</dbReference>
<evidence type="ECO:0000256" key="1">
    <source>
        <dbReference type="SAM" id="MobiDB-lite"/>
    </source>
</evidence>
<dbReference type="PANTHER" id="PTHR30522">
    <property type="entry name" value="NUCLEOSIDE TRIPHOSPHATE PYROPHOSPHOHYDROLASE"/>
    <property type="match status" value="1"/>
</dbReference>
<feature type="compositionally biased region" description="Basic and acidic residues" evidence="1">
    <location>
        <begin position="287"/>
        <end position="310"/>
    </location>
</feature>
<dbReference type="SUPFAM" id="SSF101386">
    <property type="entry name" value="all-alpha NTP pyrophosphatases"/>
    <property type="match status" value="1"/>
</dbReference>
<dbReference type="RefSeq" id="WP_169409980.1">
    <property type="nucleotide sequence ID" value="NZ_JAAXKZ010000005.1"/>
</dbReference>
<dbReference type="Pfam" id="PF03819">
    <property type="entry name" value="MazG"/>
    <property type="match status" value="1"/>
</dbReference>
<dbReference type="PANTHER" id="PTHR30522:SF0">
    <property type="entry name" value="NUCLEOSIDE TRIPHOSPHATE PYROPHOSPHOHYDROLASE"/>
    <property type="match status" value="1"/>
</dbReference>
<dbReference type="AlphaFoldDB" id="A0A848DD37"/>
<dbReference type="GO" id="GO:0046076">
    <property type="term" value="P:dTTP catabolic process"/>
    <property type="evidence" value="ECO:0007669"/>
    <property type="project" value="TreeGrafter"/>
</dbReference>
<feature type="region of interest" description="Disordered" evidence="1">
    <location>
        <begin position="287"/>
        <end position="325"/>
    </location>
</feature>
<dbReference type="Gene3D" id="1.10.287.1080">
    <property type="entry name" value="MazG-like"/>
    <property type="match status" value="2"/>
</dbReference>
<gene>
    <name evidence="3" type="ORF">HF519_02545</name>
</gene>
<evidence type="ECO:0000313" key="4">
    <source>
        <dbReference type="Proteomes" id="UP000586918"/>
    </source>
</evidence>
<dbReference type="InterPro" id="IPR011551">
    <property type="entry name" value="NTP_PyrPHydrolase_MazG"/>
</dbReference>
<dbReference type="GO" id="GO:0046061">
    <property type="term" value="P:dATP catabolic process"/>
    <property type="evidence" value="ECO:0007669"/>
    <property type="project" value="TreeGrafter"/>
</dbReference>
<dbReference type="GO" id="GO:0046052">
    <property type="term" value="P:UTP catabolic process"/>
    <property type="evidence" value="ECO:0007669"/>
    <property type="project" value="TreeGrafter"/>
</dbReference>
<feature type="domain" description="NTP pyrophosphohydrolase MazG-like" evidence="2">
    <location>
        <begin position="112"/>
        <end position="188"/>
    </location>
</feature>
<proteinExistence type="predicted"/>
<dbReference type="Proteomes" id="UP000586918">
    <property type="component" value="Unassembled WGS sequence"/>
</dbReference>
<reference evidence="3 4" key="1">
    <citation type="submission" date="2020-04" db="EMBL/GenBank/DDBJ databases">
        <authorList>
            <person name="Klaysubun C."/>
            <person name="Duangmal K."/>
            <person name="Lipun K."/>
        </authorList>
    </citation>
    <scope>NUCLEOTIDE SEQUENCE [LARGE SCALE GENOMIC DNA]</scope>
    <source>
        <strain evidence="3 4">DSM 45300</strain>
    </source>
</reference>
<dbReference type="FunFam" id="1.10.287.1080:FF:000001">
    <property type="entry name" value="Nucleoside triphosphate pyrophosphohydrolase"/>
    <property type="match status" value="1"/>
</dbReference>
<dbReference type="GO" id="GO:0047429">
    <property type="term" value="F:nucleoside triphosphate diphosphatase activity"/>
    <property type="evidence" value="ECO:0007669"/>
    <property type="project" value="TreeGrafter"/>
</dbReference>
<sequence>MSAEVPRTVVVLSPRLGAVLPAAALPALRTAPVVIAAADVPAEVADAAGAERLDGPLPADAVLLTTDPAHPAVAGADEVITTPEPAGAALLDAVAVMDRLRSPGGCPWDAEQTHASLLQYLVEESYELYQAIEDGDREALREELGDVLLQVLFHSRVACEGADGEPFDIDDVAGELVAKLVGRHPHVFAGTERIDTAERQQHRWEELKRVEKQRESSVDGVPLGQPAVALAAKLTSRTARAGLPADLLPAGPAVGDQLFALAARAKLAGVDPEAELRGTARRFADTVRDAERAARESGHDPHALDAETWHRHWPASRGDSVRESR</sequence>
<dbReference type="InterPro" id="IPR004518">
    <property type="entry name" value="MazG-like_dom"/>
</dbReference>
<dbReference type="CDD" id="cd11528">
    <property type="entry name" value="NTP-PPase_MazG_Nterm"/>
    <property type="match status" value="1"/>
</dbReference>
<keyword evidence="4" id="KW-1185">Reference proteome</keyword>